<dbReference type="Pfam" id="PF12296">
    <property type="entry name" value="HsbA"/>
    <property type="match status" value="1"/>
</dbReference>
<comment type="caution">
    <text evidence="2">The sequence shown here is derived from an EMBL/GenBank/DDBJ whole genome shotgun (WGS) entry which is preliminary data.</text>
</comment>
<keyword evidence="1" id="KW-0732">Signal</keyword>
<dbReference type="OrthoDB" id="2422134at2759"/>
<evidence type="ECO:0000256" key="1">
    <source>
        <dbReference type="SAM" id="SignalP"/>
    </source>
</evidence>
<reference evidence="2" key="1">
    <citation type="submission" date="2022-09" db="EMBL/GenBank/DDBJ databases">
        <title>Fusarium specimens isolated from Avocado Roots.</title>
        <authorList>
            <person name="Stajich J."/>
            <person name="Roper C."/>
            <person name="Heimlech-Rivalta G."/>
        </authorList>
    </citation>
    <scope>NUCLEOTIDE SEQUENCE</scope>
    <source>
        <strain evidence="2">CF00136</strain>
    </source>
</reference>
<dbReference type="Gene3D" id="1.20.1280.140">
    <property type="match status" value="1"/>
</dbReference>
<evidence type="ECO:0000313" key="3">
    <source>
        <dbReference type="Proteomes" id="UP001152049"/>
    </source>
</evidence>
<dbReference type="PANTHER" id="PTHR38123">
    <property type="entry name" value="CELL WALL SERINE-THREONINE-RICH GALACTOMANNOPROTEIN MP1 (AFU_ORTHOLOGUE AFUA_4G03240)"/>
    <property type="match status" value="1"/>
</dbReference>
<accession>A0A9W8RVQ3</accession>
<proteinExistence type="predicted"/>
<organism evidence="2 3">
    <name type="scientific">Fusarium torreyae</name>
    <dbReference type="NCBI Taxonomy" id="1237075"/>
    <lineage>
        <taxon>Eukaryota</taxon>
        <taxon>Fungi</taxon>
        <taxon>Dikarya</taxon>
        <taxon>Ascomycota</taxon>
        <taxon>Pezizomycotina</taxon>
        <taxon>Sordariomycetes</taxon>
        <taxon>Hypocreomycetidae</taxon>
        <taxon>Hypocreales</taxon>
        <taxon>Nectriaceae</taxon>
        <taxon>Fusarium</taxon>
    </lineage>
</organism>
<name>A0A9W8RVQ3_9HYPO</name>
<dbReference type="PANTHER" id="PTHR38123:SF1">
    <property type="entry name" value="HYDROPHOBIC SURFACE BINDING PROTEIN"/>
    <property type="match status" value="1"/>
</dbReference>
<dbReference type="InterPro" id="IPR021054">
    <property type="entry name" value="Cell_wall_mannoprotein_1"/>
</dbReference>
<sequence>MRLSLLPLVALAGSAFASGDTISGAIDNIANATLALNKTIATWPETLIGTLPITTKSTLLLAEIHRGTVVARESEPLSLDETLQVAKATAQLGADVNITLETVIAAKPSFDKLLLSPVILLNLELQRNLSIDFSEAVVSKVPTDLQDKAKALVQGIDDSFAQAIDKYTKKKGLRA</sequence>
<gene>
    <name evidence="2" type="ORF">NW762_009288</name>
</gene>
<dbReference type="EMBL" id="JAOQAZ010000019">
    <property type="protein sequence ID" value="KAJ4256210.1"/>
    <property type="molecule type" value="Genomic_DNA"/>
</dbReference>
<feature type="signal peptide" evidence="1">
    <location>
        <begin position="1"/>
        <end position="19"/>
    </location>
</feature>
<dbReference type="GO" id="GO:0005576">
    <property type="term" value="C:extracellular region"/>
    <property type="evidence" value="ECO:0007669"/>
    <property type="project" value="TreeGrafter"/>
</dbReference>
<protein>
    <recommendedName>
        <fullName evidence="4">Antigenic cell wall galactomannoprotein</fullName>
    </recommendedName>
</protein>
<evidence type="ECO:0000313" key="2">
    <source>
        <dbReference type="EMBL" id="KAJ4256210.1"/>
    </source>
</evidence>
<feature type="chain" id="PRO_5040930203" description="Antigenic cell wall galactomannoprotein" evidence="1">
    <location>
        <begin position="20"/>
        <end position="175"/>
    </location>
</feature>
<dbReference type="AlphaFoldDB" id="A0A9W8RVQ3"/>
<keyword evidence="3" id="KW-1185">Reference proteome</keyword>
<dbReference type="Proteomes" id="UP001152049">
    <property type="component" value="Unassembled WGS sequence"/>
</dbReference>
<evidence type="ECO:0008006" key="4">
    <source>
        <dbReference type="Google" id="ProtNLM"/>
    </source>
</evidence>